<evidence type="ECO:0000256" key="1">
    <source>
        <dbReference type="SAM" id="Phobius"/>
    </source>
</evidence>
<dbReference type="AlphaFoldDB" id="A0A2T2X4K9"/>
<name>A0A2T2X4K9_SULTH</name>
<keyword evidence="1" id="KW-0812">Transmembrane</keyword>
<dbReference type="EMBL" id="PXYX01000002">
    <property type="protein sequence ID" value="PSR29434.1"/>
    <property type="molecule type" value="Genomic_DNA"/>
</dbReference>
<comment type="caution">
    <text evidence="2">The sequence shown here is derived from an EMBL/GenBank/DDBJ whole genome shotgun (WGS) entry which is preliminary data.</text>
</comment>
<dbReference type="Proteomes" id="UP000242705">
    <property type="component" value="Unassembled WGS sequence"/>
</dbReference>
<organism evidence="2 3">
    <name type="scientific">Sulfobacillus thermosulfidooxidans</name>
    <dbReference type="NCBI Taxonomy" id="28034"/>
    <lineage>
        <taxon>Bacteria</taxon>
        <taxon>Bacillati</taxon>
        <taxon>Bacillota</taxon>
        <taxon>Clostridia</taxon>
        <taxon>Eubacteriales</taxon>
        <taxon>Clostridiales Family XVII. Incertae Sedis</taxon>
        <taxon>Sulfobacillus</taxon>
    </lineage>
</organism>
<sequence length="204" mass="22452">MFTGRRWAIAIALSVMGLGLMIVWIVSRPMASGPVGAELQADQAGSFTEGYEGWVGWPVTFEGFQILNRTGRPETVVSVIPTNVPPHVILKNGVTQVPPAQSVALGWKTTHWMAVPRSFSSQFGAHGWAPTLGLEATRPGVYVIDGLLVRYRWNHHTYTVYLPDQFVLCAGSHQRGTCPTHIAPPPVSWKISLWSRLRQILSPS</sequence>
<gene>
    <name evidence="2" type="ORF">C7B47_01595</name>
</gene>
<protein>
    <submittedName>
        <fullName evidence="2">Uncharacterized protein</fullName>
    </submittedName>
</protein>
<accession>A0A2T2X4K9</accession>
<reference evidence="2 3" key="1">
    <citation type="journal article" date="2014" name="BMC Genomics">
        <title>Comparison of environmental and isolate Sulfobacillus genomes reveals diverse carbon, sulfur, nitrogen, and hydrogen metabolisms.</title>
        <authorList>
            <person name="Justice N.B."/>
            <person name="Norman A."/>
            <person name="Brown C.T."/>
            <person name="Singh A."/>
            <person name="Thomas B.C."/>
            <person name="Banfield J.F."/>
        </authorList>
    </citation>
    <scope>NUCLEOTIDE SEQUENCE [LARGE SCALE GENOMIC DNA]</scope>
    <source>
        <strain evidence="2">AMDSBA5</strain>
    </source>
</reference>
<evidence type="ECO:0000313" key="2">
    <source>
        <dbReference type="EMBL" id="PSR29434.1"/>
    </source>
</evidence>
<keyword evidence="1" id="KW-1133">Transmembrane helix</keyword>
<evidence type="ECO:0000313" key="3">
    <source>
        <dbReference type="Proteomes" id="UP000242705"/>
    </source>
</evidence>
<proteinExistence type="predicted"/>
<keyword evidence="1" id="KW-0472">Membrane</keyword>
<feature type="transmembrane region" description="Helical" evidence="1">
    <location>
        <begin position="7"/>
        <end position="26"/>
    </location>
</feature>